<evidence type="ECO:0000256" key="4">
    <source>
        <dbReference type="RuleBase" id="RU000363"/>
    </source>
</evidence>
<gene>
    <name evidence="5" type="ORF">PV08_10866</name>
</gene>
<evidence type="ECO:0000313" key="6">
    <source>
        <dbReference type="Proteomes" id="UP000053328"/>
    </source>
</evidence>
<dbReference type="VEuPathDB" id="FungiDB:PV08_10866"/>
<dbReference type="PANTHER" id="PTHR43618:SF13">
    <property type="entry name" value="CHAIN DEHYDROGENASE, PUTATIVE (AFU_ORTHOLOGUE AFUA_1G17650)-RELATED"/>
    <property type="match status" value="1"/>
</dbReference>
<dbReference type="EMBL" id="KN847499">
    <property type="protein sequence ID" value="KIW11565.1"/>
    <property type="molecule type" value="Genomic_DNA"/>
</dbReference>
<evidence type="ECO:0000256" key="3">
    <source>
        <dbReference type="ARBA" id="ARBA00023002"/>
    </source>
</evidence>
<protein>
    <submittedName>
        <fullName evidence="5">Uncharacterized protein</fullName>
    </submittedName>
</protein>
<dbReference type="HOGENOM" id="CLU_010194_1_3_1"/>
<accession>A0A0D2AYS7</accession>
<evidence type="ECO:0000313" key="5">
    <source>
        <dbReference type="EMBL" id="KIW11565.1"/>
    </source>
</evidence>
<dbReference type="SUPFAM" id="SSF51735">
    <property type="entry name" value="NAD(P)-binding Rossmann-fold domains"/>
    <property type="match status" value="1"/>
</dbReference>
<name>A0A0D2AYS7_9EURO</name>
<dbReference type="InterPro" id="IPR036291">
    <property type="entry name" value="NAD(P)-bd_dom_sf"/>
</dbReference>
<dbReference type="OrthoDB" id="37659at2759"/>
<dbReference type="RefSeq" id="XP_016231781.1">
    <property type="nucleotide sequence ID" value="XM_016385179.1"/>
</dbReference>
<comment type="similarity">
    <text evidence="1 4">Belongs to the short-chain dehydrogenases/reductases (SDR) family.</text>
</comment>
<organism evidence="5 6">
    <name type="scientific">Exophiala spinifera</name>
    <dbReference type="NCBI Taxonomy" id="91928"/>
    <lineage>
        <taxon>Eukaryota</taxon>
        <taxon>Fungi</taxon>
        <taxon>Dikarya</taxon>
        <taxon>Ascomycota</taxon>
        <taxon>Pezizomycotina</taxon>
        <taxon>Eurotiomycetes</taxon>
        <taxon>Chaetothyriomycetidae</taxon>
        <taxon>Chaetothyriales</taxon>
        <taxon>Herpotrichiellaceae</taxon>
        <taxon>Exophiala</taxon>
    </lineage>
</organism>
<proteinExistence type="inferred from homology"/>
<evidence type="ECO:0000256" key="2">
    <source>
        <dbReference type="ARBA" id="ARBA00022857"/>
    </source>
</evidence>
<keyword evidence="6" id="KW-1185">Reference proteome</keyword>
<dbReference type="Pfam" id="PF00106">
    <property type="entry name" value="adh_short"/>
    <property type="match status" value="1"/>
</dbReference>
<dbReference type="GO" id="GO:0016491">
    <property type="term" value="F:oxidoreductase activity"/>
    <property type="evidence" value="ECO:0007669"/>
    <property type="project" value="UniProtKB-KW"/>
</dbReference>
<sequence>MTAAKVALVTASSAGLGAATVKALAPFFRVVVNYNSRLEKAQEVISQASAIAPTYTVSADHGPRFHAVKADVSQRSEIQRLVSETVSVMGRLDVVVSNAGWTRLTDFSDLEQQVNEDDWDRCFNVNVKSHLWLLYAAKDHLEKVADEEGEGGIGGAFVTVASLAGVRPSGSSLPYSVTKAAEIHLTKGLAVICGKKIRCNSVSPGLMLTEWGNKFPEKKIKATADKALLKSIASPVDVADQIKTLVLSKSITGQNIVMDCGIAI</sequence>
<reference evidence="5 6" key="1">
    <citation type="submission" date="2015-01" db="EMBL/GenBank/DDBJ databases">
        <title>The Genome Sequence of Exophiala spinifera CBS89968.</title>
        <authorList>
            <consortium name="The Broad Institute Genomics Platform"/>
            <person name="Cuomo C."/>
            <person name="de Hoog S."/>
            <person name="Gorbushina A."/>
            <person name="Stielow B."/>
            <person name="Teixiera M."/>
            <person name="Abouelleil A."/>
            <person name="Chapman S.B."/>
            <person name="Priest M."/>
            <person name="Young S.K."/>
            <person name="Wortman J."/>
            <person name="Nusbaum C."/>
            <person name="Birren B."/>
        </authorList>
    </citation>
    <scope>NUCLEOTIDE SEQUENCE [LARGE SCALE GENOMIC DNA]</scope>
    <source>
        <strain evidence="5 6">CBS 89968</strain>
    </source>
</reference>
<evidence type="ECO:0000256" key="1">
    <source>
        <dbReference type="ARBA" id="ARBA00006484"/>
    </source>
</evidence>
<dbReference type="PRINTS" id="PR00080">
    <property type="entry name" value="SDRFAMILY"/>
</dbReference>
<dbReference type="CDD" id="cd05233">
    <property type="entry name" value="SDR_c"/>
    <property type="match status" value="1"/>
</dbReference>
<dbReference type="AlphaFoldDB" id="A0A0D2AYS7"/>
<dbReference type="GeneID" id="27337949"/>
<dbReference type="InterPro" id="IPR052178">
    <property type="entry name" value="Sec_Metab_Biosynth_SDR"/>
</dbReference>
<dbReference type="InterPro" id="IPR002347">
    <property type="entry name" value="SDR_fam"/>
</dbReference>
<dbReference type="STRING" id="91928.A0A0D2AYS7"/>
<dbReference type="Proteomes" id="UP000053328">
    <property type="component" value="Unassembled WGS sequence"/>
</dbReference>
<dbReference type="PANTHER" id="PTHR43618">
    <property type="entry name" value="7-ALPHA-HYDROXYSTEROID DEHYDROGENASE"/>
    <property type="match status" value="1"/>
</dbReference>
<dbReference type="Gene3D" id="3.40.50.720">
    <property type="entry name" value="NAD(P)-binding Rossmann-like Domain"/>
    <property type="match status" value="1"/>
</dbReference>
<dbReference type="PRINTS" id="PR00081">
    <property type="entry name" value="GDHRDH"/>
</dbReference>
<keyword evidence="2" id="KW-0521">NADP</keyword>
<keyword evidence="3" id="KW-0560">Oxidoreductase</keyword>